<feature type="compositionally biased region" description="Basic and acidic residues" evidence="4">
    <location>
        <begin position="216"/>
        <end position="236"/>
    </location>
</feature>
<evidence type="ECO:0000256" key="2">
    <source>
        <dbReference type="ARBA" id="ARBA00022490"/>
    </source>
</evidence>
<feature type="compositionally biased region" description="Basic and acidic residues" evidence="4">
    <location>
        <begin position="1236"/>
        <end position="1278"/>
    </location>
</feature>
<feature type="compositionally biased region" description="Basic and acidic residues" evidence="4">
    <location>
        <begin position="459"/>
        <end position="476"/>
    </location>
</feature>
<dbReference type="OrthoDB" id="2448405at2759"/>
<accession>A0A9N9TJF6</accession>
<evidence type="ECO:0000256" key="1">
    <source>
        <dbReference type="ARBA" id="ARBA00004300"/>
    </source>
</evidence>
<dbReference type="Proteomes" id="UP001153712">
    <property type="component" value="Chromosome 1"/>
</dbReference>
<keyword evidence="2" id="KW-0963">Cytoplasm</keyword>
<dbReference type="Pfam" id="PF15309">
    <property type="entry name" value="ALMS_motif"/>
    <property type="match status" value="1"/>
</dbReference>
<keyword evidence="3" id="KW-0206">Cytoskeleton</keyword>
<feature type="compositionally biased region" description="Polar residues" evidence="4">
    <location>
        <begin position="439"/>
        <end position="452"/>
    </location>
</feature>
<protein>
    <recommendedName>
        <fullName evidence="5">ALMS motif domain-containing protein</fullName>
    </recommendedName>
</protein>
<reference evidence="6" key="1">
    <citation type="submission" date="2022-01" db="EMBL/GenBank/DDBJ databases">
        <authorList>
            <person name="King R."/>
        </authorList>
    </citation>
    <scope>NUCLEOTIDE SEQUENCE</scope>
</reference>
<dbReference type="GO" id="GO:0005813">
    <property type="term" value="C:centrosome"/>
    <property type="evidence" value="ECO:0007669"/>
    <property type="project" value="UniProtKB-SubCell"/>
</dbReference>
<keyword evidence="7" id="KW-1185">Reference proteome</keyword>
<evidence type="ECO:0000256" key="3">
    <source>
        <dbReference type="ARBA" id="ARBA00023212"/>
    </source>
</evidence>
<feature type="region of interest" description="Disordered" evidence="4">
    <location>
        <begin position="435"/>
        <end position="527"/>
    </location>
</feature>
<name>A0A9N9TJF6_PHYSR</name>
<feature type="region of interest" description="Disordered" evidence="4">
    <location>
        <begin position="298"/>
        <end position="330"/>
    </location>
</feature>
<feature type="region of interest" description="Disordered" evidence="4">
    <location>
        <begin position="206"/>
        <end position="264"/>
    </location>
</feature>
<evidence type="ECO:0000313" key="7">
    <source>
        <dbReference type="Proteomes" id="UP001153712"/>
    </source>
</evidence>
<feature type="compositionally biased region" description="Low complexity" evidence="4">
    <location>
        <begin position="511"/>
        <end position="524"/>
    </location>
</feature>
<proteinExistence type="predicted"/>
<feature type="region of interest" description="Disordered" evidence="4">
    <location>
        <begin position="681"/>
        <end position="700"/>
    </location>
</feature>
<feature type="region of interest" description="Disordered" evidence="4">
    <location>
        <begin position="1236"/>
        <end position="1279"/>
    </location>
</feature>
<evidence type="ECO:0000259" key="5">
    <source>
        <dbReference type="Pfam" id="PF15309"/>
    </source>
</evidence>
<sequence length="1408" mass="156910">MESDSKESKTDEDSSSKCILEYYQKYSQNKKLPKYFSGSSISYLPEIVDDEDSKANKEVEIIIDEHQDVVEALIQPQLSPTESAGSNKKLEWDNLADIGYDNAKSIHRSFSLPILPQPSQAISISSSELSKSKHKDNLKVIIYPYSSNSEEKSTVETSSSDAKMAKSTSSTVSSVNTKQYSESSSSEERILSFKHTLDFLKAKIGLPDAHSTPNEPEFKPEKLPDTPFVKKEEKPSKTLLKKSKSTQLTPNQVDKANKETSTEEQLCSTKKMINLCLTKPVLIDCVSSTNQLTIGVQTETRSISKSKSSSDDNEKTNTNPDTSKSSSSNIVASNCDSFEYIKTSNPVEKLIDQVPVEEPTKNIGSNIERSIYVLQKLINSKKYDSTAKKKYIKKILQKIIESRELEESSASSELFYPKTDPTKLLMDQAKHFSFKHEGSSSSYQSHNGLKSSPTRRKTQNKDKKTLPEHPDSKLNLDDLSNELTRKLTEAANRDKKEIKGPFTLATKPDPSSSSSTQKSLKLQSINRSPLAGDGDHLLINFADKERQYQLKWIDREIDHLGKLRALLVKPKTFHEKLEGIQTTTSVYMVSECNAARKTSPKRNYVIETNLGVQGTGPRTFRLNGEHYVVCEPGGTINEENRPAVADVQVHSDDKTTNIRVKTICGICKKVPCMCIPIDRDNSSTGSSKRSDKRSSSIPRSVCGACRNAPEACTCKRLETKRSQSSCNCSTTACSCESKVSKVPVRGYIVCPHKNGEETEVCLCDLGLSDGAQEEASNGEKSGSLGKIFKNCQCGSRTECDCSFVSKLVKYFSTQEDKTPSKEENSPAEKSQNVNVNINIDGTNELPVVTCACCNSTTCVKLTKDSDSNDCLCDKPEEQVPKQSKCSPDYLCDLIARLEQVLRDKKLTRGSTNDSPDNANLVDCGTNRALRIDKGTACSPDEAGCTSETCFANAGTVTDPVKVNQSTSYNPPGDRLQCKMDDFSNGKRLKNDDDNETVHLQVDKGLKSIDMSFCLRCSKSKSDGCTCGKKKKHHKKGCACRCQNCLNSKGSSSNTSTKEATDKCQCGRVKTGRTCYCKKKSKEENTSEGSSTGASLSTDSTATPLLACALCDRPQPSHGVSMLRTNTEEYAVCSECMGKKPILTATCYIGPNINAEEEGPSHSFCTCPRDKGRKSKEKFEYCPHCKSQLRRTLRSDNGIAYTLTLEDERSHCGKTGSVKTNKLREIKVKVPCPYSRKETKNEVNNTRKAENERNGEHDENCSCENGEKSRENSTLKGKGENYTLQEHLQINRPDFIDSAEYRRQAVLTNRVERERNKDDMKLKFLTKSEDEALLRRKNNRLFTEREMREITRRNYKKLPEVRRRADVLRLEKLKSADKYIADVFKKKIQNCILKGKSSFPIDSNIVNYK</sequence>
<evidence type="ECO:0000313" key="6">
    <source>
        <dbReference type="EMBL" id="CAG9855000.1"/>
    </source>
</evidence>
<organism evidence="6 7">
    <name type="scientific">Phyllotreta striolata</name>
    <name type="common">Striped flea beetle</name>
    <name type="synonym">Crioceris striolata</name>
    <dbReference type="NCBI Taxonomy" id="444603"/>
    <lineage>
        <taxon>Eukaryota</taxon>
        <taxon>Metazoa</taxon>
        <taxon>Ecdysozoa</taxon>
        <taxon>Arthropoda</taxon>
        <taxon>Hexapoda</taxon>
        <taxon>Insecta</taxon>
        <taxon>Pterygota</taxon>
        <taxon>Neoptera</taxon>
        <taxon>Endopterygota</taxon>
        <taxon>Coleoptera</taxon>
        <taxon>Polyphaga</taxon>
        <taxon>Cucujiformia</taxon>
        <taxon>Chrysomeloidea</taxon>
        <taxon>Chrysomelidae</taxon>
        <taxon>Galerucinae</taxon>
        <taxon>Alticini</taxon>
        <taxon>Phyllotreta</taxon>
    </lineage>
</organism>
<feature type="compositionally biased region" description="Basic and acidic residues" evidence="4">
    <location>
        <begin position="483"/>
        <end position="499"/>
    </location>
</feature>
<dbReference type="EMBL" id="OU900094">
    <property type="protein sequence ID" value="CAG9855000.1"/>
    <property type="molecule type" value="Genomic_DNA"/>
</dbReference>
<evidence type="ECO:0000256" key="4">
    <source>
        <dbReference type="SAM" id="MobiDB-lite"/>
    </source>
</evidence>
<comment type="subcellular location">
    <subcellularLocation>
        <location evidence="1">Cytoplasm</location>
        <location evidence="1">Cytoskeleton</location>
        <location evidence="1">Microtubule organizing center</location>
        <location evidence="1">Centrosome</location>
    </subcellularLocation>
</comment>
<feature type="domain" description="ALMS motif" evidence="5">
    <location>
        <begin position="1280"/>
        <end position="1395"/>
    </location>
</feature>
<dbReference type="InterPro" id="IPR029299">
    <property type="entry name" value="ALMS_motif"/>
</dbReference>
<feature type="region of interest" description="Disordered" evidence="4">
    <location>
        <begin position="148"/>
        <end position="185"/>
    </location>
</feature>
<gene>
    <name evidence="6" type="ORF">PHYEVI_LOCUS1460</name>
</gene>